<feature type="transmembrane region" description="Helical" evidence="1">
    <location>
        <begin position="7"/>
        <end position="30"/>
    </location>
</feature>
<name>A0A644WIV5_9ZZZZ</name>
<dbReference type="EMBL" id="VSSQ01000954">
    <property type="protein sequence ID" value="MPM03451.1"/>
    <property type="molecule type" value="Genomic_DNA"/>
</dbReference>
<keyword evidence="1" id="KW-1133">Transmembrane helix</keyword>
<keyword evidence="1" id="KW-0812">Transmembrane</keyword>
<evidence type="ECO:0000313" key="2">
    <source>
        <dbReference type="EMBL" id="MPM03451.1"/>
    </source>
</evidence>
<gene>
    <name evidence="2" type="ORF">SDC9_49718</name>
</gene>
<comment type="caution">
    <text evidence="2">The sequence shown here is derived from an EMBL/GenBank/DDBJ whole genome shotgun (WGS) entry which is preliminary data.</text>
</comment>
<reference evidence="2" key="1">
    <citation type="submission" date="2019-08" db="EMBL/GenBank/DDBJ databases">
        <authorList>
            <person name="Kucharzyk K."/>
            <person name="Murdoch R.W."/>
            <person name="Higgins S."/>
            <person name="Loffler F."/>
        </authorList>
    </citation>
    <scope>NUCLEOTIDE SEQUENCE</scope>
</reference>
<keyword evidence="1" id="KW-0472">Membrane</keyword>
<proteinExistence type="predicted"/>
<organism evidence="2">
    <name type="scientific">bioreactor metagenome</name>
    <dbReference type="NCBI Taxonomy" id="1076179"/>
    <lineage>
        <taxon>unclassified sequences</taxon>
        <taxon>metagenomes</taxon>
        <taxon>ecological metagenomes</taxon>
    </lineage>
</organism>
<dbReference type="AlphaFoldDB" id="A0A644WIV5"/>
<evidence type="ECO:0000256" key="1">
    <source>
        <dbReference type="SAM" id="Phobius"/>
    </source>
</evidence>
<protein>
    <submittedName>
        <fullName evidence="2">Uncharacterized protein</fullName>
    </submittedName>
</protein>
<accession>A0A644WIV5</accession>
<sequence>MGIIAQIIRSFILGIVAAIVFAFVSIGTVLHEPDIINNSPYSKTTTKEIYEEYTESFHTVQTYIDEFDLASYETDGKAAHILIDRFDADNSEKTYGIYVCNGEKKLVEASDEAVTNALDTLFNQAGIEFIVQQRTDDENCVYFGTKTYKGLVYSSNGKKPQDTPAEVPYYFSRVDGNWFYWIDNN</sequence>